<name>A0A8H9I7F4_9ALTE</name>
<accession>A0A8H9I7F4</accession>
<dbReference type="AlphaFoldDB" id="A0A8H9I7F4"/>
<comment type="caution">
    <text evidence="1">The sequence shown here is derived from an EMBL/GenBank/DDBJ whole genome shotgun (WGS) entry which is preliminary data.</text>
</comment>
<reference evidence="1" key="2">
    <citation type="submission" date="2020-09" db="EMBL/GenBank/DDBJ databases">
        <authorList>
            <person name="Sun Q."/>
            <person name="Kim S."/>
        </authorList>
    </citation>
    <scope>NUCLEOTIDE SEQUENCE</scope>
    <source>
        <strain evidence="1">KCTC 32337</strain>
    </source>
</reference>
<evidence type="ECO:0000313" key="1">
    <source>
        <dbReference type="EMBL" id="GGZ53646.1"/>
    </source>
</evidence>
<dbReference type="EMBL" id="BMZC01000002">
    <property type="protein sequence ID" value="GGZ53646.1"/>
    <property type="molecule type" value="Genomic_DNA"/>
</dbReference>
<sequence>MVLLRVEFTLPHTVTSGAVRSYRTLSPLPALSRLGGFLSAALVVGFRRPGVTWHPALWSPDFPPLINTSALGTSPRDTAQ</sequence>
<protein>
    <submittedName>
        <fullName evidence="1">Uncharacterized protein</fullName>
    </submittedName>
</protein>
<evidence type="ECO:0000313" key="2">
    <source>
        <dbReference type="Proteomes" id="UP000622604"/>
    </source>
</evidence>
<dbReference type="AntiFam" id="ANF00041">
    <property type="entry name" value="Antisense to RNaseP"/>
</dbReference>
<gene>
    <name evidence="1" type="ORF">GCM10011274_09660</name>
</gene>
<dbReference type="Proteomes" id="UP000622604">
    <property type="component" value="Unassembled WGS sequence"/>
</dbReference>
<organism evidence="1 2">
    <name type="scientific">Paraglaciecola chathamensis</name>
    <dbReference type="NCBI Taxonomy" id="368405"/>
    <lineage>
        <taxon>Bacteria</taxon>
        <taxon>Pseudomonadati</taxon>
        <taxon>Pseudomonadota</taxon>
        <taxon>Gammaproteobacteria</taxon>
        <taxon>Alteromonadales</taxon>
        <taxon>Alteromonadaceae</taxon>
        <taxon>Paraglaciecola</taxon>
    </lineage>
</organism>
<proteinExistence type="predicted"/>
<reference evidence="1" key="1">
    <citation type="journal article" date="2014" name="Int. J. Syst. Evol. Microbiol.">
        <title>Complete genome sequence of Corynebacterium casei LMG S-19264T (=DSM 44701T), isolated from a smear-ripened cheese.</title>
        <authorList>
            <consortium name="US DOE Joint Genome Institute (JGI-PGF)"/>
            <person name="Walter F."/>
            <person name="Albersmeier A."/>
            <person name="Kalinowski J."/>
            <person name="Ruckert C."/>
        </authorList>
    </citation>
    <scope>NUCLEOTIDE SEQUENCE</scope>
    <source>
        <strain evidence="1">KCTC 32337</strain>
    </source>
</reference>